<dbReference type="GO" id="GO:0046600">
    <property type="term" value="P:negative regulation of centriole replication"/>
    <property type="evidence" value="ECO:0007669"/>
    <property type="project" value="InterPro"/>
</dbReference>
<reference evidence="10" key="3">
    <citation type="submission" date="2025-09" db="UniProtKB">
        <authorList>
            <consortium name="Ensembl"/>
        </authorList>
    </citation>
    <scope>IDENTIFICATION</scope>
    <source>
        <strain evidence="10">Thorbecke</strain>
    </source>
</reference>
<proteinExistence type="inferred from homology"/>
<keyword evidence="8" id="KW-0539">Nucleus</keyword>
<evidence type="ECO:0000256" key="6">
    <source>
        <dbReference type="ARBA" id="ARBA00022701"/>
    </source>
</evidence>
<dbReference type="InterPro" id="IPR029136">
    <property type="entry name" value="MDM1"/>
</dbReference>
<evidence type="ECO:0000256" key="5">
    <source>
        <dbReference type="ARBA" id="ARBA00022490"/>
    </source>
</evidence>
<evidence type="ECO:0000313" key="10">
    <source>
        <dbReference type="Ensembl" id="ENSOCUP00000028848.1"/>
    </source>
</evidence>
<comment type="similarity">
    <text evidence="3">Belongs to the MDM1 family.</text>
</comment>
<sequence length="67" mass="7695">MPVRFKGLSEYQRNFLWKKSYLSESCNSSGGQRHPWAGLRSDQLGNQDKHKTKTQHNDISLILVCCA</sequence>
<dbReference type="AlphaFoldDB" id="A0A5F9C569"/>
<evidence type="ECO:0000256" key="3">
    <source>
        <dbReference type="ARBA" id="ARBA00010494"/>
    </source>
</evidence>
<comment type="function">
    <text evidence="9">Microtubule-binding protein that negatively regulates centriole duplication. Binds to and stabilizes microtubules.</text>
</comment>
<evidence type="ECO:0000313" key="11">
    <source>
        <dbReference type="Proteomes" id="UP000001811"/>
    </source>
</evidence>
<dbReference type="Proteomes" id="UP000001811">
    <property type="component" value="Chromosome 4"/>
</dbReference>
<evidence type="ECO:0000256" key="7">
    <source>
        <dbReference type="ARBA" id="ARBA00023212"/>
    </source>
</evidence>
<reference evidence="10" key="2">
    <citation type="submission" date="2025-08" db="UniProtKB">
        <authorList>
            <consortium name="Ensembl"/>
        </authorList>
    </citation>
    <scope>IDENTIFICATION</scope>
    <source>
        <strain evidence="10">Thorbecke</strain>
    </source>
</reference>
<dbReference type="Pfam" id="PF15501">
    <property type="entry name" value="MDM1"/>
    <property type="match status" value="1"/>
</dbReference>
<accession>A0A5F9C569</accession>
<dbReference type="GO" id="GO:0005874">
    <property type="term" value="C:microtubule"/>
    <property type="evidence" value="ECO:0007669"/>
    <property type="project" value="UniProtKB-KW"/>
</dbReference>
<dbReference type="Bgee" id="ENSOCUG00000001665">
    <property type="expression patterns" value="Expressed in blood and 17 other cell types or tissues"/>
</dbReference>
<reference evidence="10 11" key="1">
    <citation type="journal article" date="2011" name="Nature">
        <title>A high-resolution map of human evolutionary constraint using 29 mammals.</title>
        <authorList>
            <person name="Lindblad-Toh K."/>
            <person name="Garber M."/>
            <person name="Zuk O."/>
            <person name="Lin M.F."/>
            <person name="Parker B.J."/>
            <person name="Washietl S."/>
            <person name="Kheradpour P."/>
            <person name="Ernst J."/>
            <person name="Jordan G."/>
            <person name="Mauceli E."/>
            <person name="Ward L.D."/>
            <person name="Lowe C.B."/>
            <person name="Holloway A.K."/>
            <person name="Clamp M."/>
            <person name="Gnerre S."/>
            <person name="Alfoldi J."/>
            <person name="Beal K."/>
            <person name="Chang J."/>
            <person name="Clawson H."/>
            <person name="Cuff J."/>
            <person name="Di Palma F."/>
            <person name="Fitzgerald S."/>
            <person name="Flicek P."/>
            <person name="Guttman M."/>
            <person name="Hubisz M.J."/>
            <person name="Jaffe D.B."/>
            <person name="Jungreis I."/>
            <person name="Kent W.J."/>
            <person name="Kostka D."/>
            <person name="Lara M."/>
            <person name="Martins A.L."/>
            <person name="Massingham T."/>
            <person name="Moltke I."/>
            <person name="Raney B.J."/>
            <person name="Rasmussen M.D."/>
            <person name="Robinson J."/>
            <person name="Stark A."/>
            <person name="Vilella A.J."/>
            <person name="Wen J."/>
            <person name="Xie X."/>
            <person name="Zody M.C."/>
            <person name="Baldwin J."/>
            <person name="Bloom T."/>
            <person name="Chin C.W."/>
            <person name="Heiman D."/>
            <person name="Nicol R."/>
            <person name="Nusbaum C."/>
            <person name="Young S."/>
            <person name="Wilkinson J."/>
            <person name="Worley K.C."/>
            <person name="Kovar C.L."/>
            <person name="Muzny D.M."/>
            <person name="Gibbs R.A."/>
            <person name="Cree A."/>
            <person name="Dihn H.H."/>
            <person name="Fowler G."/>
            <person name="Jhangiani S."/>
            <person name="Joshi V."/>
            <person name="Lee S."/>
            <person name="Lewis L.R."/>
            <person name="Nazareth L.V."/>
            <person name="Okwuonu G."/>
            <person name="Santibanez J."/>
            <person name="Warren W.C."/>
            <person name="Mardis E.R."/>
            <person name="Weinstock G.M."/>
            <person name="Wilson R.K."/>
            <person name="Delehaunty K."/>
            <person name="Dooling D."/>
            <person name="Fronik C."/>
            <person name="Fulton L."/>
            <person name="Fulton B."/>
            <person name="Graves T."/>
            <person name="Minx P."/>
            <person name="Sodergren E."/>
            <person name="Birney E."/>
            <person name="Margulies E.H."/>
            <person name="Herrero J."/>
            <person name="Green E.D."/>
            <person name="Haussler D."/>
            <person name="Siepel A."/>
            <person name="Goldman N."/>
            <person name="Pollard K.S."/>
            <person name="Pedersen J.S."/>
            <person name="Lander E.S."/>
            <person name="Kellis M."/>
        </authorList>
    </citation>
    <scope>NUCLEOTIDE SEQUENCE [LARGE SCALE GENOMIC DNA]</scope>
    <source>
        <strain evidence="10 11">Thorbecke inbred</strain>
    </source>
</reference>
<dbReference type="Ensembl" id="ENSOCUT00000063273.1">
    <property type="protein sequence ID" value="ENSOCUP00000028848.1"/>
    <property type="gene ID" value="ENSOCUG00000001665.4"/>
</dbReference>
<evidence type="ECO:0000256" key="8">
    <source>
        <dbReference type="ARBA" id="ARBA00023242"/>
    </source>
</evidence>
<protein>
    <recommendedName>
        <fullName evidence="4">Nuclear protein MDM1</fullName>
    </recommendedName>
</protein>
<keyword evidence="6" id="KW-0493">Microtubule</keyword>
<dbReference type="GO" id="GO:0005634">
    <property type="term" value="C:nucleus"/>
    <property type="evidence" value="ECO:0007669"/>
    <property type="project" value="UniProtKB-SubCell"/>
</dbReference>
<evidence type="ECO:0000256" key="4">
    <source>
        <dbReference type="ARBA" id="ARBA00013508"/>
    </source>
</evidence>
<keyword evidence="5" id="KW-0963">Cytoplasm</keyword>
<evidence type="ECO:0000256" key="9">
    <source>
        <dbReference type="ARBA" id="ARBA00045771"/>
    </source>
</evidence>
<dbReference type="GO" id="GO:0008017">
    <property type="term" value="F:microtubule binding"/>
    <property type="evidence" value="ECO:0007669"/>
    <property type="project" value="InterPro"/>
</dbReference>
<dbReference type="GeneTree" id="ENSGT00390000004106"/>
<gene>
    <name evidence="10" type="primary">MDM1</name>
</gene>
<dbReference type="GO" id="GO:0060041">
    <property type="term" value="P:retina development in camera-type eye"/>
    <property type="evidence" value="ECO:0007669"/>
    <property type="project" value="TreeGrafter"/>
</dbReference>
<dbReference type="PANTHER" id="PTHR32078:SF1">
    <property type="entry name" value="NUCLEAR PROTEIN MDM1"/>
    <property type="match status" value="1"/>
</dbReference>
<name>A0A5F9C569_RABIT</name>
<keyword evidence="7" id="KW-0206">Cytoskeleton</keyword>
<evidence type="ECO:0000256" key="2">
    <source>
        <dbReference type="ARBA" id="ARBA00004123"/>
    </source>
</evidence>
<comment type="subcellular location">
    <subcellularLocation>
        <location evidence="1">Cytoplasm</location>
        <location evidence="1">Cytoskeleton</location>
        <location evidence="1">Microtubule organizing center</location>
        <location evidence="1">Centrosome</location>
        <location evidence="1">Centriole</location>
    </subcellularLocation>
    <subcellularLocation>
        <location evidence="2">Nucleus</location>
    </subcellularLocation>
</comment>
<dbReference type="EMBL" id="AAGW02035074">
    <property type="status" value="NOT_ANNOTATED_CDS"/>
    <property type="molecule type" value="Genomic_DNA"/>
</dbReference>
<evidence type="ECO:0000256" key="1">
    <source>
        <dbReference type="ARBA" id="ARBA00004114"/>
    </source>
</evidence>
<dbReference type="PANTHER" id="PTHR32078">
    <property type="entry name" value="NUCLEAR PROTEIN MDM1"/>
    <property type="match status" value="1"/>
</dbReference>
<organism evidence="10 11">
    <name type="scientific">Oryctolagus cuniculus</name>
    <name type="common">Rabbit</name>
    <dbReference type="NCBI Taxonomy" id="9986"/>
    <lineage>
        <taxon>Eukaryota</taxon>
        <taxon>Metazoa</taxon>
        <taxon>Chordata</taxon>
        <taxon>Craniata</taxon>
        <taxon>Vertebrata</taxon>
        <taxon>Euteleostomi</taxon>
        <taxon>Mammalia</taxon>
        <taxon>Eutheria</taxon>
        <taxon>Euarchontoglires</taxon>
        <taxon>Glires</taxon>
        <taxon>Lagomorpha</taxon>
        <taxon>Leporidae</taxon>
        <taxon>Oryctolagus</taxon>
    </lineage>
</organism>
<dbReference type="GO" id="GO:0005814">
    <property type="term" value="C:centriole"/>
    <property type="evidence" value="ECO:0007669"/>
    <property type="project" value="UniProtKB-SubCell"/>
</dbReference>
<keyword evidence="11" id="KW-1185">Reference proteome</keyword>